<dbReference type="CDD" id="cd00047">
    <property type="entry name" value="PTPc"/>
    <property type="match status" value="1"/>
</dbReference>
<dbReference type="SUPFAM" id="SSF52799">
    <property type="entry name" value="(Phosphotyrosine protein) phosphatases II"/>
    <property type="match status" value="2"/>
</dbReference>
<dbReference type="Proteomes" id="UP000038045">
    <property type="component" value="Unplaced"/>
</dbReference>
<dbReference type="AlphaFoldDB" id="A0A0N4ZE70"/>
<dbReference type="WBParaSite" id="PTRK_0000590400.1">
    <property type="protein sequence ID" value="PTRK_0000590400.1"/>
    <property type="gene ID" value="PTRK_0000590400"/>
</dbReference>
<dbReference type="PROSITE" id="PS50056">
    <property type="entry name" value="TYR_PHOSPHATASE_2"/>
    <property type="match status" value="1"/>
</dbReference>
<dbReference type="InterPro" id="IPR052782">
    <property type="entry name" value="Oocyte-zygote_transition_reg"/>
</dbReference>
<dbReference type="GO" id="GO:0004725">
    <property type="term" value="F:protein tyrosine phosphatase activity"/>
    <property type="evidence" value="ECO:0007669"/>
    <property type="project" value="InterPro"/>
</dbReference>
<accession>A0A0N4ZE70</accession>
<protein>
    <submittedName>
        <fullName evidence="5">Protein-tyrosine-phosphatase</fullName>
    </submittedName>
</protein>
<evidence type="ECO:0000259" key="3">
    <source>
        <dbReference type="PROSITE" id="PS50056"/>
    </source>
</evidence>
<organism evidence="4 5">
    <name type="scientific">Parastrongyloides trichosuri</name>
    <name type="common">Possum-specific nematode worm</name>
    <dbReference type="NCBI Taxonomy" id="131310"/>
    <lineage>
        <taxon>Eukaryota</taxon>
        <taxon>Metazoa</taxon>
        <taxon>Ecdysozoa</taxon>
        <taxon>Nematoda</taxon>
        <taxon>Chromadorea</taxon>
        <taxon>Rhabditida</taxon>
        <taxon>Tylenchina</taxon>
        <taxon>Panagrolaimomorpha</taxon>
        <taxon>Strongyloidoidea</taxon>
        <taxon>Strongyloididae</taxon>
        <taxon>Parastrongyloides</taxon>
    </lineage>
</organism>
<dbReference type="InterPro" id="IPR000387">
    <property type="entry name" value="Tyr_Pase_dom"/>
</dbReference>
<dbReference type="STRING" id="131310.A0A0N4ZE70"/>
<dbReference type="InterPro" id="IPR003595">
    <property type="entry name" value="Tyr_Pase_cat"/>
</dbReference>
<evidence type="ECO:0000256" key="1">
    <source>
        <dbReference type="SAM" id="Phobius"/>
    </source>
</evidence>
<dbReference type="SMART" id="SM00404">
    <property type="entry name" value="PTPc_motif"/>
    <property type="match status" value="1"/>
</dbReference>
<keyword evidence="1" id="KW-0812">Transmembrane</keyword>
<evidence type="ECO:0000313" key="5">
    <source>
        <dbReference type="WBParaSite" id="PTRK_0000590400.1"/>
    </source>
</evidence>
<feature type="domain" description="Tyrosine-protein phosphatase" evidence="2">
    <location>
        <begin position="564"/>
        <end position="802"/>
    </location>
</feature>
<evidence type="ECO:0000313" key="4">
    <source>
        <dbReference type="Proteomes" id="UP000038045"/>
    </source>
</evidence>
<dbReference type="PROSITE" id="PS50055">
    <property type="entry name" value="TYR_PHOSPHATASE_PTP"/>
    <property type="match status" value="2"/>
</dbReference>
<dbReference type="InterPro" id="IPR029021">
    <property type="entry name" value="Prot-tyrosine_phosphatase-like"/>
</dbReference>
<keyword evidence="4" id="KW-1185">Reference proteome</keyword>
<dbReference type="PANTHER" id="PTHR46163">
    <property type="entry name" value="TYROSINE-PROTEIN PHOSPHATASE-RELATED"/>
    <property type="match status" value="1"/>
</dbReference>
<sequence length="830" mass="97630">MFHGPEKGEQFTYVLPCKIVKGPSYFYVNKVYDISMGVGSRNAEVYIEKSGEGAFVKVDESKEQIKIEFSNFGIKRHEKMFRELFEVSVCMAEYSEMLGFITTNKCNKGPIIPWSRHLHWNVRIKCRVTKCPILFKINSTYIFGTGKTDDMKVSAKGEEYHKHYRLNKKIRTVLIILIIVNCLLIGIIIFVRVICMREKVISKIKAVAVPRIGRMYPNIIEWWKILILSDFVKYCQIVYDTEFILHEPSNNDDKQLTNAMKTKLAEEKVFNYAFCEMSKSKYNYSDAYYIQSITFKRSYILSACPTADDIEDYFEFIFENEVTNIVFLSHSKDSKTAKYYTPEKPKTYNNVTVEKIEEKVNLEIDLAVIKIKLTNKEGIRKKVCVYNIFNWGEINNNTSNNIFLYVYDSILKTIGSKVILSHSTRDIDAGPIIFTYLACTIDLMTTDTYITNPFDAIKKVKAQYYENIFGSREFAYLTRALVRYFYSEGILDDEEKEVELERDYLNYLRLLNQKNETNIFYNIIDMDSLNRMNSQLWTNYTVNVEKLKELCSEWFEVSKSQFAKNILRDIKYSCYDRNVFEYTDAKDTFKFQGFLNGNYFDYRLSYNSNVMRSTVMCQLTTASLKYPMIAKIYTENILTIVILSNGKELTDSFDAYFPLAIGSMELKNYTIKTDTITKDYIQNTDLYDVSIVLKDKQKNVINVKILHYKEWPERGVPKNPIDIIKLYEEVLKFEKTKTILVHSRCGVGRAGTFVSIMYILDMMRFKKRFAPIKHVEQVRNYRYGAVETRPQFIFILIVFCNYFKDKIEEIHPGGFYRYMRYFQIYSTLED</sequence>
<feature type="transmembrane region" description="Helical" evidence="1">
    <location>
        <begin position="172"/>
        <end position="194"/>
    </location>
</feature>
<keyword evidence="1" id="KW-0472">Membrane</keyword>
<dbReference type="SMART" id="SM00194">
    <property type="entry name" value="PTPc"/>
    <property type="match status" value="1"/>
</dbReference>
<evidence type="ECO:0000259" key="2">
    <source>
        <dbReference type="PROSITE" id="PS50055"/>
    </source>
</evidence>
<feature type="domain" description="Tyrosine specific protein phosphatases" evidence="3">
    <location>
        <begin position="721"/>
        <end position="793"/>
    </location>
</feature>
<name>A0A0N4ZE70_PARTI</name>
<dbReference type="InterPro" id="IPR000242">
    <property type="entry name" value="PTP_cat"/>
</dbReference>
<dbReference type="Gene3D" id="3.90.190.10">
    <property type="entry name" value="Protein tyrosine phosphatase superfamily"/>
    <property type="match status" value="2"/>
</dbReference>
<proteinExistence type="predicted"/>
<feature type="domain" description="Tyrosine-protein phosphatase" evidence="2">
    <location>
        <begin position="248"/>
        <end position="484"/>
    </location>
</feature>
<reference evidence="5" key="1">
    <citation type="submission" date="2017-02" db="UniProtKB">
        <authorList>
            <consortium name="WormBaseParasite"/>
        </authorList>
    </citation>
    <scope>IDENTIFICATION</scope>
</reference>
<keyword evidence="1" id="KW-1133">Transmembrane helix</keyword>
<dbReference type="Pfam" id="PF00102">
    <property type="entry name" value="Y_phosphatase"/>
    <property type="match status" value="2"/>
</dbReference>